<evidence type="ECO:0000256" key="6">
    <source>
        <dbReference type="PROSITE-ProRule" id="PRU01024"/>
    </source>
</evidence>
<protein>
    <submittedName>
        <fullName evidence="8">23S rRNA m(5)U-1939 methyltransferase</fullName>
        <ecNumber evidence="8">2.1.1.190</ecNumber>
    </submittedName>
</protein>
<keyword evidence="1" id="KW-0479">Metal-binding</keyword>
<feature type="binding site" evidence="6">
    <location>
        <position position="351"/>
    </location>
    <ligand>
        <name>S-adenosyl-L-methionine</name>
        <dbReference type="ChEBI" id="CHEBI:59789"/>
    </ligand>
</feature>
<keyword evidence="1" id="KW-0408">Iron</keyword>
<keyword evidence="4 6" id="KW-0949">S-adenosyl-L-methionine</keyword>
<dbReference type="PANTHER" id="PTHR11061:SF49">
    <property type="entry name" value="23S RRNA (URACIL(1939)-C(5))-METHYLTRANSFERASE RLMD"/>
    <property type="match status" value="1"/>
</dbReference>
<dbReference type="AlphaFoldDB" id="A0A2K8L9Q4"/>
<sequence>MIVEGVTCEGVAGPLLPGGEAVVRIEGSTLLVVNAVPGDHLKLRVAGKRRGVFRGEIDAVVKPSSDRIEPPCGVASICGGCALQYLSGENQALLKSGWVKDAFSQLMDDKCNWIPSLFHKDWCRRRVRWFVGSDSDGRFLGFYRPTSHEPVRQSKCMVVSDELNLLRSLIEQSLITDELHAVQALQLDDGIHVILEAASRPTAIEVAGIDNTPLQWWWRDKAGITRPLKKPVVQFHDLLPAGDRDISLAVGPDSFVQGQMEGNRELIAQIIAWAGSVDRVADLFCGIGNLSLPLAVATGATVVGAELNEASVRAAAANAKNLSVNASFEVANLFEEFSLEPYIGADLLILDPPRRGAKRICSRISQLMPEKIIMISCDVAAGARDGLLLQEQGYRMSALRALDLFPGAGHVEAMSLWVRG</sequence>
<dbReference type="RefSeq" id="WP_232726604.1">
    <property type="nucleotide sequence ID" value="NZ_CP018800.1"/>
</dbReference>
<reference evidence="8 9" key="1">
    <citation type="submission" date="2016-12" db="EMBL/GenBank/DDBJ databases">
        <title>Isolation and genomic insights into novel planktonic Zetaproteobacteria from stratified waters of the Chesapeake Bay.</title>
        <authorList>
            <person name="McAllister S.M."/>
            <person name="Kato S."/>
            <person name="Chan C.S."/>
            <person name="Chiu B.K."/>
            <person name="Field E.K."/>
        </authorList>
    </citation>
    <scope>NUCLEOTIDE SEQUENCE [LARGE SCALE GENOMIC DNA]</scope>
    <source>
        <strain evidence="8 9">CP-8</strain>
    </source>
</reference>
<keyword evidence="1" id="KW-0004">4Fe-4S</keyword>
<keyword evidence="3 6" id="KW-0808">Transferase</keyword>
<dbReference type="InterPro" id="IPR012340">
    <property type="entry name" value="NA-bd_OB-fold"/>
</dbReference>
<evidence type="ECO:0000259" key="7">
    <source>
        <dbReference type="PROSITE" id="PS50926"/>
    </source>
</evidence>
<comment type="similarity">
    <text evidence="6">Belongs to the class I-like SAM-binding methyltransferase superfamily. RNA M5U methyltransferase family.</text>
</comment>
<evidence type="ECO:0000313" key="9">
    <source>
        <dbReference type="Proteomes" id="UP000231637"/>
    </source>
</evidence>
<evidence type="ECO:0000256" key="2">
    <source>
        <dbReference type="ARBA" id="ARBA00022603"/>
    </source>
</evidence>
<dbReference type="InterPro" id="IPR029063">
    <property type="entry name" value="SAM-dependent_MTases_sf"/>
</dbReference>
<evidence type="ECO:0000256" key="3">
    <source>
        <dbReference type="ARBA" id="ARBA00022679"/>
    </source>
</evidence>
<dbReference type="Gene3D" id="2.40.50.140">
    <property type="entry name" value="Nucleic acid-binding proteins"/>
    <property type="match status" value="1"/>
</dbReference>
<feature type="domain" description="TRAM" evidence="7">
    <location>
        <begin position="1"/>
        <end position="59"/>
    </location>
</feature>
<keyword evidence="2 6" id="KW-0489">Methyltransferase</keyword>
<feature type="binding site" evidence="6">
    <location>
        <position position="306"/>
    </location>
    <ligand>
        <name>S-adenosyl-L-methionine</name>
        <dbReference type="ChEBI" id="CHEBI:59789"/>
    </ligand>
</feature>
<proteinExistence type="inferred from homology"/>
<dbReference type="SUPFAM" id="SSF53335">
    <property type="entry name" value="S-adenosyl-L-methionine-dependent methyltransferases"/>
    <property type="match status" value="1"/>
</dbReference>
<evidence type="ECO:0000256" key="5">
    <source>
        <dbReference type="ARBA" id="ARBA00023014"/>
    </source>
</evidence>
<dbReference type="EMBL" id="CP018800">
    <property type="protein sequence ID" value="ATX81674.1"/>
    <property type="molecule type" value="Genomic_DNA"/>
</dbReference>
<dbReference type="KEGG" id="mfn:Ga0123462_0804"/>
<dbReference type="Gene3D" id="3.40.50.150">
    <property type="entry name" value="Vaccinia Virus protein VP39"/>
    <property type="match status" value="1"/>
</dbReference>
<dbReference type="PANTHER" id="PTHR11061">
    <property type="entry name" value="RNA M5U METHYLTRANSFERASE"/>
    <property type="match status" value="1"/>
</dbReference>
<dbReference type="InterPro" id="IPR002792">
    <property type="entry name" value="TRAM_dom"/>
</dbReference>
<dbReference type="PROSITE" id="PS50926">
    <property type="entry name" value="TRAM"/>
    <property type="match status" value="1"/>
</dbReference>
<feature type="binding site" evidence="6">
    <location>
        <position position="284"/>
    </location>
    <ligand>
        <name>S-adenosyl-L-methionine</name>
        <dbReference type="ChEBI" id="CHEBI:59789"/>
    </ligand>
</feature>
<dbReference type="GO" id="GO:0070475">
    <property type="term" value="P:rRNA base methylation"/>
    <property type="evidence" value="ECO:0007669"/>
    <property type="project" value="TreeGrafter"/>
</dbReference>
<feature type="active site" description="Nucleophile" evidence="6">
    <location>
        <position position="377"/>
    </location>
</feature>
<dbReference type="Proteomes" id="UP000231637">
    <property type="component" value="Chromosome"/>
</dbReference>
<name>A0A2K8L9Q4_9PROT</name>
<keyword evidence="5" id="KW-0411">Iron-sulfur</keyword>
<evidence type="ECO:0000313" key="8">
    <source>
        <dbReference type="EMBL" id="ATX81674.1"/>
    </source>
</evidence>
<dbReference type="Gene3D" id="2.40.50.1070">
    <property type="match status" value="1"/>
</dbReference>
<dbReference type="GO" id="GO:0070041">
    <property type="term" value="F:rRNA (uridine-C5-)-methyltransferase activity"/>
    <property type="evidence" value="ECO:0007669"/>
    <property type="project" value="TreeGrafter"/>
</dbReference>
<keyword evidence="9" id="KW-1185">Reference proteome</keyword>
<dbReference type="GO" id="GO:0051536">
    <property type="term" value="F:iron-sulfur cluster binding"/>
    <property type="evidence" value="ECO:0007669"/>
    <property type="project" value="UniProtKB-KW"/>
</dbReference>
<evidence type="ECO:0000256" key="4">
    <source>
        <dbReference type="ARBA" id="ARBA00022691"/>
    </source>
</evidence>
<dbReference type="EC" id="2.1.1.190" evidence="8"/>
<accession>A0A2K8L9Q4</accession>
<gene>
    <name evidence="8" type="ORF">Ga0123462_0804</name>
</gene>
<dbReference type="InterPro" id="IPR010280">
    <property type="entry name" value="U5_MeTrfase_fam"/>
</dbReference>
<organism evidence="8 9">
    <name type="scientific">Mariprofundus ferrinatatus</name>
    <dbReference type="NCBI Taxonomy" id="1921087"/>
    <lineage>
        <taxon>Bacteria</taxon>
        <taxon>Pseudomonadati</taxon>
        <taxon>Pseudomonadota</taxon>
        <taxon>Candidatius Mariprofundia</taxon>
        <taxon>Mariprofundales</taxon>
        <taxon>Mariprofundaceae</taxon>
        <taxon>Mariprofundus</taxon>
    </lineage>
</organism>
<feature type="binding site" evidence="6">
    <location>
        <position position="257"/>
    </location>
    <ligand>
        <name>S-adenosyl-L-methionine</name>
        <dbReference type="ChEBI" id="CHEBI:59789"/>
    </ligand>
</feature>
<dbReference type="PROSITE" id="PS51687">
    <property type="entry name" value="SAM_MT_RNA_M5U"/>
    <property type="match status" value="1"/>
</dbReference>
<evidence type="ECO:0000256" key="1">
    <source>
        <dbReference type="ARBA" id="ARBA00022485"/>
    </source>
</evidence>
<dbReference type="Pfam" id="PF05958">
    <property type="entry name" value="tRNA_U5-meth_tr"/>
    <property type="match status" value="1"/>
</dbReference>
<dbReference type="CDD" id="cd02440">
    <property type="entry name" value="AdoMet_MTases"/>
    <property type="match status" value="1"/>
</dbReference>